<name>A0A8J7SD70_9BACT</name>
<dbReference type="RefSeq" id="WP_210513361.1">
    <property type="nucleotide sequence ID" value="NZ_JAFIDN010000017.1"/>
</dbReference>
<dbReference type="EMBL" id="JAFIDN010000017">
    <property type="protein sequence ID" value="MBP3193901.1"/>
    <property type="molecule type" value="Genomic_DNA"/>
</dbReference>
<evidence type="ECO:0000313" key="2">
    <source>
        <dbReference type="Proteomes" id="UP000673975"/>
    </source>
</evidence>
<reference evidence="1" key="1">
    <citation type="submission" date="2021-02" db="EMBL/GenBank/DDBJ databases">
        <title>Natronogracilivirga saccharolytica gen. nov. sp. nov. a new anaerobic, haloalkiliphilic carbohydrate-fermenting bacterium from soda lake and proposing of Cyclonatronumiaceae fam. nov. in the phylum Balneolaeota.</title>
        <authorList>
            <person name="Zhilina T.N."/>
            <person name="Sorokin D.Y."/>
            <person name="Zavarzina D.G."/>
            <person name="Toshchakov S.V."/>
            <person name="Kublanov I.V."/>
        </authorList>
    </citation>
    <scope>NUCLEOTIDE SEQUENCE</scope>
    <source>
        <strain evidence="1">Z-1702</strain>
    </source>
</reference>
<proteinExistence type="predicted"/>
<organism evidence="1 2">
    <name type="scientific">Natronogracilivirga saccharolytica</name>
    <dbReference type="NCBI Taxonomy" id="2812953"/>
    <lineage>
        <taxon>Bacteria</taxon>
        <taxon>Pseudomonadati</taxon>
        <taxon>Balneolota</taxon>
        <taxon>Balneolia</taxon>
        <taxon>Balneolales</taxon>
        <taxon>Cyclonatronaceae</taxon>
        <taxon>Natronogracilivirga</taxon>
    </lineage>
</organism>
<protein>
    <submittedName>
        <fullName evidence="1">Uncharacterized protein</fullName>
    </submittedName>
</protein>
<keyword evidence="2" id="KW-1185">Reference proteome</keyword>
<dbReference type="AlphaFoldDB" id="A0A8J7SD70"/>
<evidence type="ECO:0000313" key="1">
    <source>
        <dbReference type="EMBL" id="MBP3193901.1"/>
    </source>
</evidence>
<gene>
    <name evidence="1" type="ORF">NATSA_14585</name>
</gene>
<comment type="caution">
    <text evidence="1">The sequence shown here is derived from an EMBL/GenBank/DDBJ whole genome shotgun (WGS) entry which is preliminary data.</text>
</comment>
<sequence>MDKLKWVCSHYQVKPPKELIGLPGQGIQDHLIEFNFLDLDQEAMTKLSLVRDEVAKIKQKDDADVIFGRYVWLKEAKTYCDQLYKQYYRSGLLGHALKNEEEFREPVGFLRIRKYVLEKFNEYEDQYQKKRIDRPYWELPDPKSIAEKFVNRSHNISGRYNVDEIAPVMRIAAEYIFKEKITDIHRRVKPIVDNCSRYAGSENTKRNWIEFYARSSGLKVPNDDAT</sequence>
<dbReference type="Proteomes" id="UP000673975">
    <property type="component" value="Unassembled WGS sequence"/>
</dbReference>
<accession>A0A8J7SD70</accession>